<feature type="compositionally biased region" description="Polar residues" evidence="1">
    <location>
        <begin position="95"/>
        <end position="108"/>
    </location>
</feature>
<evidence type="ECO:0000313" key="4">
    <source>
        <dbReference type="Proteomes" id="UP001470230"/>
    </source>
</evidence>
<dbReference type="InterPro" id="IPR052815">
    <property type="entry name" value="PDCD2-like_regulator"/>
</dbReference>
<evidence type="ECO:0000259" key="2">
    <source>
        <dbReference type="Pfam" id="PF04194"/>
    </source>
</evidence>
<keyword evidence="4" id="KW-1185">Reference proteome</keyword>
<dbReference type="PANTHER" id="PTHR46421">
    <property type="entry name" value="PROGRAMMED CELL DEATH PROTEIN 2-LIKE"/>
    <property type="match status" value="1"/>
</dbReference>
<protein>
    <recommendedName>
        <fullName evidence="2">Programmed cell death protein 2 C-terminal domain-containing protein</fullName>
    </recommendedName>
</protein>
<feature type="region of interest" description="Disordered" evidence="1">
    <location>
        <begin position="95"/>
        <end position="132"/>
    </location>
</feature>
<evidence type="ECO:0000256" key="1">
    <source>
        <dbReference type="SAM" id="MobiDB-lite"/>
    </source>
</evidence>
<dbReference type="EMBL" id="JAPFFF010000003">
    <property type="protein sequence ID" value="KAK8893813.1"/>
    <property type="molecule type" value="Genomic_DNA"/>
</dbReference>
<name>A0ABR2KRP9_9EUKA</name>
<dbReference type="Pfam" id="PF04194">
    <property type="entry name" value="PDCD2_C"/>
    <property type="match status" value="1"/>
</dbReference>
<feature type="domain" description="Programmed cell death protein 2 C-terminal" evidence="2">
    <location>
        <begin position="225"/>
        <end position="305"/>
    </location>
</feature>
<evidence type="ECO:0000313" key="3">
    <source>
        <dbReference type="EMBL" id="KAK8893813.1"/>
    </source>
</evidence>
<sequence>MSGSLVLLGVPDDPVYIPAEEGVTKIGGTPRWLCGEPESLKQIKCSKCKCSLELLVSADCPVSDDFDRIIYFFICPKCGQEGHVYRQKKVFSQNNNDNTPLFTSSDLVSSSNEAEADSSNKESTPVAPPAPSGSGDILAALDAFKNASSSNQNQNQNKKKKARKPQREKGKWPAFYIDTFEEPEAEVDPNLHYEISTSPDASSMQGIDEGAANDPVIAITPELVEFNEHMSRCPDQVLRYCRFGEPLLQDKTDVSNIPKCPKCGANRIFEFEILPTIIYTLDPESDMDFGPILVYTCSQDCGREGTCDEHCIICSP</sequence>
<organism evidence="3 4">
    <name type="scientific">Tritrichomonas musculus</name>
    <dbReference type="NCBI Taxonomy" id="1915356"/>
    <lineage>
        <taxon>Eukaryota</taxon>
        <taxon>Metamonada</taxon>
        <taxon>Parabasalia</taxon>
        <taxon>Tritrichomonadida</taxon>
        <taxon>Tritrichomonadidae</taxon>
        <taxon>Tritrichomonas</taxon>
    </lineage>
</organism>
<feature type="compositionally biased region" description="Low complexity" evidence="1">
    <location>
        <begin position="147"/>
        <end position="156"/>
    </location>
</feature>
<dbReference type="PANTHER" id="PTHR46421:SF1">
    <property type="entry name" value="PROGRAMMED CELL DEATH PROTEIN 2-LIKE"/>
    <property type="match status" value="1"/>
</dbReference>
<dbReference type="Proteomes" id="UP001470230">
    <property type="component" value="Unassembled WGS sequence"/>
</dbReference>
<proteinExistence type="predicted"/>
<accession>A0ABR2KRP9</accession>
<comment type="caution">
    <text evidence="3">The sequence shown here is derived from an EMBL/GenBank/DDBJ whole genome shotgun (WGS) entry which is preliminary data.</text>
</comment>
<reference evidence="3 4" key="1">
    <citation type="submission" date="2024-04" db="EMBL/GenBank/DDBJ databases">
        <title>Tritrichomonas musculus Genome.</title>
        <authorList>
            <person name="Alves-Ferreira E."/>
            <person name="Grigg M."/>
            <person name="Lorenzi H."/>
            <person name="Galac M."/>
        </authorList>
    </citation>
    <scope>NUCLEOTIDE SEQUENCE [LARGE SCALE GENOMIC DNA]</scope>
    <source>
        <strain evidence="3 4">EAF2021</strain>
    </source>
</reference>
<gene>
    <name evidence="3" type="ORF">M9Y10_022242</name>
</gene>
<dbReference type="InterPro" id="IPR007320">
    <property type="entry name" value="PDCD2_C"/>
</dbReference>
<feature type="region of interest" description="Disordered" evidence="1">
    <location>
        <begin position="147"/>
        <end position="169"/>
    </location>
</feature>